<evidence type="ECO:0000256" key="2">
    <source>
        <dbReference type="ARBA" id="ARBA00022649"/>
    </source>
</evidence>
<evidence type="ECO:0000313" key="4">
    <source>
        <dbReference type="Proteomes" id="UP000475928"/>
    </source>
</evidence>
<dbReference type="Pfam" id="PF05016">
    <property type="entry name" value="ParE_toxin"/>
    <property type="match status" value="1"/>
</dbReference>
<accession>A0A6A0B7P2</accession>
<reference evidence="3 4" key="1">
    <citation type="submission" date="2020-02" db="EMBL/GenBank/DDBJ databases">
        <title>Draft genome sequence of Lactococcus sp. Hs20B0-1.</title>
        <authorList>
            <person name="Noda S."/>
            <person name="Yuki M."/>
            <person name="Ohkuma M."/>
        </authorList>
    </citation>
    <scope>NUCLEOTIDE SEQUENCE [LARGE SCALE GENOMIC DNA]</scope>
    <source>
        <strain evidence="3 4">Hs20B0-1</strain>
    </source>
</reference>
<dbReference type="Proteomes" id="UP000475928">
    <property type="component" value="Unassembled WGS sequence"/>
</dbReference>
<dbReference type="Gene3D" id="3.30.2310.20">
    <property type="entry name" value="RelE-like"/>
    <property type="match status" value="1"/>
</dbReference>
<sequence length="98" mass="11710">MKEVILTQNAIADIDSIEDFISTHYSVPNSISKFRRDLENVLEEIAEFPESGVSYREIEGDVVRKWVRNRYIYLYVEYSVSIRILQISYEKTDWQNRK</sequence>
<organism evidence="3 4">
    <name type="scientific">Pseudolactococcus insecticola</name>
    <dbReference type="NCBI Taxonomy" id="2709158"/>
    <lineage>
        <taxon>Bacteria</taxon>
        <taxon>Bacillati</taxon>
        <taxon>Bacillota</taxon>
        <taxon>Bacilli</taxon>
        <taxon>Lactobacillales</taxon>
        <taxon>Streptococcaceae</taxon>
        <taxon>Pseudolactococcus</taxon>
    </lineage>
</organism>
<dbReference type="AlphaFoldDB" id="A0A6A0B7P2"/>
<keyword evidence="2" id="KW-1277">Toxin-antitoxin system</keyword>
<proteinExistence type="inferred from homology"/>
<gene>
    <name evidence="3" type="ORF">Hs20B_12030</name>
</gene>
<evidence type="ECO:0000256" key="1">
    <source>
        <dbReference type="ARBA" id="ARBA00006226"/>
    </source>
</evidence>
<dbReference type="InterPro" id="IPR035093">
    <property type="entry name" value="RelE/ParE_toxin_dom_sf"/>
</dbReference>
<comment type="caution">
    <text evidence="3">The sequence shown here is derived from an EMBL/GenBank/DDBJ whole genome shotgun (WGS) entry which is preliminary data.</text>
</comment>
<dbReference type="PANTHER" id="PTHR33755:SF6">
    <property type="entry name" value="PLASMID STABILIZATION SYSTEM PROTEIN"/>
    <property type="match status" value="1"/>
</dbReference>
<name>A0A6A0B7P2_9LACT</name>
<dbReference type="EMBL" id="BLLH01000006">
    <property type="protein sequence ID" value="GFH40805.1"/>
    <property type="molecule type" value="Genomic_DNA"/>
</dbReference>
<dbReference type="InterPro" id="IPR051803">
    <property type="entry name" value="TA_system_RelE-like_toxin"/>
</dbReference>
<dbReference type="PANTHER" id="PTHR33755">
    <property type="entry name" value="TOXIN PARE1-RELATED"/>
    <property type="match status" value="1"/>
</dbReference>
<evidence type="ECO:0008006" key="5">
    <source>
        <dbReference type="Google" id="ProtNLM"/>
    </source>
</evidence>
<evidence type="ECO:0000313" key="3">
    <source>
        <dbReference type="EMBL" id="GFH40805.1"/>
    </source>
</evidence>
<comment type="similarity">
    <text evidence="1">Belongs to the RelE toxin family.</text>
</comment>
<keyword evidence="4" id="KW-1185">Reference proteome</keyword>
<protein>
    <recommendedName>
        <fullName evidence="5">Type II toxin-antitoxin system RelE/ParE family toxin</fullName>
    </recommendedName>
</protein>
<dbReference type="InterPro" id="IPR007712">
    <property type="entry name" value="RelE/ParE_toxin"/>
</dbReference>